<sequence length="111" mass="12644">MLNVTMGSNADDSCHQRMNKKAVVMAWNYFLPNSMISRERRFLCSNGSAYFSSIYHNRENANSVGLCELPSAVIETKQHCKHAYCGEGKEDWFGRFRTIHFQLSLSDEGGN</sequence>
<reference evidence="1 2" key="1">
    <citation type="submission" date="2014-11" db="EMBL/GenBank/DDBJ databases">
        <title>Genetic blueprint of the zoonotic pathogen Toxocara canis.</title>
        <authorList>
            <person name="Zhu X.-Q."/>
            <person name="Korhonen P.K."/>
            <person name="Cai H."/>
            <person name="Young N.D."/>
            <person name="Nejsum P."/>
            <person name="von Samson-Himmelstjerna G."/>
            <person name="Boag P.R."/>
            <person name="Tan P."/>
            <person name="Li Q."/>
            <person name="Min J."/>
            <person name="Yang Y."/>
            <person name="Wang X."/>
            <person name="Fang X."/>
            <person name="Hall R.S."/>
            <person name="Hofmann A."/>
            <person name="Sternberg P.W."/>
            <person name="Jex A.R."/>
            <person name="Gasser R.B."/>
        </authorList>
    </citation>
    <scope>NUCLEOTIDE SEQUENCE [LARGE SCALE GENOMIC DNA]</scope>
    <source>
        <strain evidence="1">PN_DK_2014</strain>
    </source>
</reference>
<protein>
    <submittedName>
        <fullName evidence="1">Uncharacterized protein</fullName>
    </submittedName>
</protein>
<gene>
    <name evidence="1" type="ORF">Tcan_10959</name>
</gene>
<name>A0A0B2V6U7_TOXCA</name>
<evidence type="ECO:0000313" key="1">
    <source>
        <dbReference type="EMBL" id="KHN77224.1"/>
    </source>
</evidence>
<keyword evidence="2" id="KW-1185">Reference proteome</keyword>
<comment type="caution">
    <text evidence="1">The sequence shown here is derived from an EMBL/GenBank/DDBJ whole genome shotgun (WGS) entry which is preliminary data.</text>
</comment>
<proteinExistence type="predicted"/>
<evidence type="ECO:0000313" key="2">
    <source>
        <dbReference type="Proteomes" id="UP000031036"/>
    </source>
</evidence>
<dbReference type="EMBL" id="JPKZ01002350">
    <property type="protein sequence ID" value="KHN77224.1"/>
    <property type="molecule type" value="Genomic_DNA"/>
</dbReference>
<accession>A0A0B2V6U7</accession>
<dbReference type="Proteomes" id="UP000031036">
    <property type="component" value="Unassembled WGS sequence"/>
</dbReference>
<organism evidence="1 2">
    <name type="scientific">Toxocara canis</name>
    <name type="common">Canine roundworm</name>
    <dbReference type="NCBI Taxonomy" id="6265"/>
    <lineage>
        <taxon>Eukaryota</taxon>
        <taxon>Metazoa</taxon>
        <taxon>Ecdysozoa</taxon>
        <taxon>Nematoda</taxon>
        <taxon>Chromadorea</taxon>
        <taxon>Rhabditida</taxon>
        <taxon>Spirurina</taxon>
        <taxon>Ascaridomorpha</taxon>
        <taxon>Ascaridoidea</taxon>
        <taxon>Toxocaridae</taxon>
        <taxon>Toxocara</taxon>
    </lineage>
</organism>
<dbReference type="AlphaFoldDB" id="A0A0B2V6U7"/>